<reference evidence="2" key="1">
    <citation type="submission" date="2025-08" db="UniProtKB">
        <authorList>
            <consortium name="Ensembl"/>
        </authorList>
    </citation>
    <scope>IDENTIFICATION</scope>
</reference>
<evidence type="ECO:0008006" key="4">
    <source>
        <dbReference type="Google" id="ProtNLM"/>
    </source>
</evidence>
<dbReference type="InParanoid" id="A0A672N3S4"/>
<feature type="region of interest" description="Disordered" evidence="1">
    <location>
        <begin position="1"/>
        <end position="21"/>
    </location>
</feature>
<evidence type="ECO:0000313" key="3">
    <source>
        <dbReference type="Proteomes" id="UP000472262"/>
    </source>
</evidence>
<accession>A0A672N3S4</accession>
<proteinExistence type="predicted"/>
<dbReference type="AlphaFoldDB" id="A0A672N3S4"/>
<evidence type="ECO:0000313" key="2">
    <source>
        <dbReference type="Ensembl" id="ENSSGRP00000045781.1"/>
    </source>
</evidence>
<dbReference type="Ensembl" id="ENSSGRT00000048975.1">
    <property type="protein sequence ID" value="ENSSGRP00000045781.1"/>
    <property type="gene ID" value="ENSSGRG00000024554.1"/>
</dbReference>
<name>A0A672N3S4_SINGR</name>
<evidence type="ECO:0000256" key="1">
    <source>
        <dbReference type="SAM" id="MobiDB-lite"/>
    </source>
</evidence>
<protein>
    <recommendedName>
        <fullName evidence="4">Transposase Tc1-like domain-containing protein</fullName>
    </recommendedName>
</protein>
<keyword evidence="3" id="KW-1185">Reference proteome</keyword>
<sequence length="73" mass="8426">MRTIKAVKTNKSGVHGNAPRRKPQLYKQNTTACLRFAKLHLDDPCGYWKNLIRSHCIYLRSQTQHGILNCIAF</sequence>
<organism evidence="2 3">
    <name type="scientific">Sinocyclocheilus grahami</name>
    <name type="common">Dianchi golden-line fish</name>
    <name type="synonym">Barbus grahami</name>
    <dbReference type="NCBI Taxonomy" id="75366"/>
    <lineage>
        <taxon>Eukaryota</taxon>
        <taxon>Metazoa</taxon>
        <taxon>Chordata</taxon>
        <taxon>Craniata</taxon>
        <taxon>Vertebrata</taxon>
        <taxon>Euteleostomi</taxon>
        <taxon>Actinopterygii</taxon>
        <taxon>Neopterygii</taxon>
        <taxon>Teleostei</taxon>
        <taxon>Ostariophysi</taxon>
        <taxon>Cypriniformes</taxon>
        <taxon>Cyprinidae</taxon>
        <taxon>Cyprininae</taxon>
        <taxon>Sinocyclocheilus</taxon>
    </lineage>
</organism>
<dbReference type="Proteomes" id="UP000472262">
    <property type="component" value="Unassembled WGS sequence"/>
</dbReference>
<reference evidence="2" key="2">
    <citation type="submission" date="2025-09" db="UniProtKB">
        <authorList>
            <consortium name="Ensembl"/>
        </authorList>
    </citation>
    <scope>IDENTIFICATION</scope>
</reference>